<feature type="coiled-coil region" evidence="3">
    <location>
        <begin position="379"/>
        <end position="441"/>
    </location>
</feature>
<evidence type="ECO:0000313" key="6">
    <source>
        <dbReference type="Proteomes" id="UP001408789"/>
    </source>
</evidence>
<dbReference type="GO" id="GO:0005829">
    <property type="term" value="C:cytosol"/>
    <property type="evidence" value="ECO:0007669"/>
    <property type="project" value="TreeGrafter"/>
</dbReference>
<feature type="coiled-coil region" evidence="3">
    <location>
        <begin position="66"/>
        <end position="160"/>
    </location>
</feature>
<organism evidence="5 6">
    <name type="scientific">Deinandra increscens subsp. villosa</name>
    <dbReference type="NCBI Taxonomy" id="3103831"/>
    <lineage>
        <taxon>Eukaryota</taxon>
        <taxon>Viridiplantae</taxon>
        <taxon>Streptophyta</taxon>
        <taxon>Embryophyta</taxon>
        <taxon>Tracheophyta</taxon>
        <taxon>Spermatophyta</taxon>
        <taxon>Magnoliopsida</taxon>
        <taxon>eudicotyledons</taxon>
        <taxon>Gunneridae</taxon>
        <taxon>Pentapetalae</taxon>
        <taxon>asterids</taxon>
        <taxon>campanulids</taxon>
        <taxon>Asterales</taxon>
        <taxon>Asteraceae</taxon>
        <taxon>Asteroideae</taxon>
        <taxon>Heliantheae alliance</taxon>
        <taxon>Madieae</taxon>
        <taxon>Madiinae</taxon>
        <taxon>Deinandra</taxon>
    </lineage>
</organism>
<evidence type="ECO:0008006" key="7">
    <source>
        <dbReference type="Google" id="ProtNLM"/>
    </source>
</evidence>
<dbReference type="AlphaFoldDB" id="A0AAP0DRG3"/>
<comment type="caution">
    <text evidence="5">The sequence shown here is derived from an EMBL/GenBank/DDBJ whole genome shotgun (WGS) entry which is preliminary data.</text>
</comment>
<comment type="similarity">
    <text evidence="1">Belongs to the WEB family.</text>
</comment>
<dbReference type="GO" id="GO:0009904">
    <property type="term" value="P:chloroplast accumulation movement"/>
    <property type="evidence" value="ECO:0007669"/>
    <property type="project" value="TreeGrafter"/>
</dbReference>
<dbReference type="PANTHER" id="PTHR32054">
    <property type="entry name" value="HEAVY CHAIN, PUTATIVE, EXPRESSED-RELATED-RELATED"/>
    <property type="match status" value="1"/>
</dbReference>
<dbReference type="Proteomes" id="UP001408789">
    <property type="component" value="Unassembled WGS sequence"/>
</dbReference>
<feature type="region of interest" description="Disordered" evidence="4">
    <location>
        <begin position="1"/>
        <end position="23"/>
    </location>
</feature>
<keyword evidence="6" id="KW-1185">Reference proteome</keyword>
<feature type="coiled-coil region" evidence="3">
    <location>
        <begin position="314"/>
        <end position="348"/>
    </location>
</feature>
<evidence type="ECO:0000256" key="1">
    <source>
        <dbReference type="ARBA" id="ARBA00005485"/>
    </source>
</evidence>
<dbReference type="PANTHER" id="PTHR32054:SF93">
    <property type="entry name" value="WEB FAMILY"/>
    <property type="match status" value="1"/>
</dbReference>
<dbReference type="Pfam" id="PF05701">
    <property type="entry name" value="WEMBL"/>
    <property type="match status" value="1"/>
</dbReference>
<dbReference type="EMBL" id="JBCNJP010000007">
    <property type="protein sequence ID" value="KAK9077617.1"/>
    <property type="molecule type" value="Genomic_DNA"/>
</dbReference>
<accession>A0AAP0DRG3</accession>
<evidence type="ECO:0000313" key="5">
    <source>
        <dbReference type="EMBL" id="KAK9077617.1"/>
    </source>
</evidence>
<name>A0AAP0DRG3_9ASTR</name>
<sequence>MGAKDRQNKTESPKVEVGEIDTSSPFRSVKDAVNHFGEGAFSGERITIKKIKPHSAERVLVKETRLHLAQKEIYKLKEQLKIAETTKAGAIVELERSKRTVDDLTKKLKVTNEAKEAAKNQVKQFESREINLNGERKQDLENMKQQYVAMFTELDTAKQELKRIHHDHETSIEERNDAIKQEIESELLKKVNLDRAGEISKEMMSVQGTIEQMKLAKMKAQQEKDKVLAEKSVQKLAHKAALEESAKKLFALRERVDQEMSKDLETQFSETTSKIKRLQTETENARASDLGSLKPVTLDLDGAKCSLQKVVEEESSLKKLLASLKIELENIKKEHKELKEKEKEAETESVVGNLNSKLQKSKIELESEGIEEAKVTGASDEMMLTFQQLISENENAKREFEEMKEKAEELKKEADAMAIALEETENQLKIALTEADEAKKAESKALDDLKVISERTDASRASTSESGSKIMISREEFEALSRKVVDSEKLVEMKVEAAKAQVEATRASEKQAVKKLEAAHKEIVDLKAATEVALKMAEAAERYRKAVEGELKRWQERELKTVALILQETQMQQTPSFPSPPNYQQSPPQKQKTKKLLSGISMFHRKKSQVDAGSSPSYLPGEMPV</sequence>
<evidence type="ECO:0000256" key="2">
    <source>
        <dbReference type="ARBA" id="ARBA00023054"/>
    </source>
</evidence>
<reference evidence="5 6" key="1">
    <citation type="submission" date="2024-04" db="EMBL/GenBank/DDBJ databases">
        <title>The reference genome of an endangered Asteraceae, Deinandra increscens subsp. villosa, native to the Central Coast of California.</title>
        <authorList>
            <person name="Guilliams M."/>
            <person name="Hasenstab-Lehman K."/>
            <person name="Meyer R."/>
            <person name="Mcevoy S."/>
        </authorList>
    </citation>
    <scope>NUCLEOTIDE SEQUENCE [LARGE SCALE GENOMIC DNA]</scope>
    <source>
        <tissue evidence="5">Leaf</tissue>
    </source>
</reference>
<dbReference type="GO" id="GO:0009903">
    <property type="term" value="P:chloroplast avoidance movement"/>
    <property type="evidence" value="ECO:0007669"/>
    <property type="project" value="TreeGrafter"/>
</dbReference>
<feature type="compositionally biased region" description="Basic and acidic residues" evidence="4">
    <location>
        <begin position="1"/>
        <end position="17"/>
    </location>
</feature>
<proteinExistence type="inferred from homology"/>
<gene>
    <name evidence="5" type="ORF">SSX86_005954</name>
</gene>
<keyword evidence="2 3" id="KW-0175">Coiled coil</keyword>
<evidence type="ECO:0000256" key="4">
    <source>
        <dbReference type="SAM" id="MobiDB-lite"/>
    </source>
</evidence>
<evidence type="ECO:0000256" key="3">
    <source>
        <dbReference type="SAM" id="Coils"/>
    </source>
</evidence>
<dbReference type="InterPro" id="IPR008545">
    <property type="entry name" value="Web"/>
</dbReference>
<feature type="coiled-coil region" evidence="3">
    <location>
        <begin position="490"/>
        <end position="557"/>
    </location>
</feature>
<feature type="region of interest" description="Disordered" evidence="4">
    <location>
        <begin position="570"/>
        <end position="625"/>
    </location>
</feature>
<protein>
    <recommendedName>
        <fullName evidence="7">Paramyosin</fullName>
    </recommendedName>
</protein>